<keyword evidence="2" id="KW-1185">Reference proteome</keyword>
<evidence type="ECO:0000313" key="1">
    <source>
        <dbReference type="EMBL" id="SNZ21663.1"/>
    </source>
</evidence>
<evidence type="ECO:0000313" key="2">
    <source>
        <dbReference type="Proteomes" id="UP000219439"/>
    </source>
</evidence>
<sequence length="136" mass="15282">MTKVVSPEEALIYVMVSMSAADRTMTDSELLKIGEEVQTLPVFQDFEEARLVPVSRDCSELLANGGVDAVLQVVRVSLPEKLYETAYALAIEVAAADLQVEQDELQFLLMLRDELELDRLHVGAIEHSARVRYRMK</sequence>
<accession>A0A285PK53</accession>
<proteinExistence type="predicted"/>
<dbReference type="CDD" id="cd07176">
    <property type="entry name" value="terB"/>
    <property type="match status" value="1"/>
</dbReference>
<evidence type="ECO:0008006" key="3">
    <source>
        <dbReference type="Google" id="ProtNLM"/>
    </source>
</evidence>
<reference evidence="1 2" key="1">
    <citation type="submission" date="2017-09" db="EMBL/GenBank/DDBJ databases">
        <authorList>
            <person name="Ehlers B."/>
            <person name="Leendertz F.H."/>
        </authorList>
    </citation>
    <scope>NUCLEOTIDE SEQUENCE [LARGE SCALE GENOMIC DNA]</scope>
    <source>
        <strain evidence="1 2">DSM 18289</strain>
    </source>
</reference>
<dbReference type="OrthoDB" id="8448017at2"/>
<gene>
    <name evidence="1" type="ORF">SAMN06265368_4788</name>
</gene>
<dbReference type="EMBL" id="OBEL01000010">
    <property type="protein sequence ID" value="SNZ21663.1"/>
    <property type="molecule type" value="Genomic_DNA"/>
</dbReference>
<dbReference type="SUPFAM" id="SSF158682">
    <property type="entry name" value="TerB-like"/>
    <property type="match status" value="1"/>
</dbReference>
<organism evidence="1 2">
    <name type="scientific">Cohaesibacter gelatinilyticus</name>
    <dbReference type="NCBI Taxonomy" id="372072"/>
    <lineage>
        <taxon>Bacteria</taxon>
        <taxon>Pseudomonadati</taxon>
        <taxon>Pseudomonadota</taxon>
        <taxon>Alphaproteobacteria</taxon>
        <taxon>Hyphomicrobiales</taxon>
        <taxon>Cohaesibacteraceae</taxon>
    </lineage>
</organism>
<dbReference type="Proteomes" id="UP000219439">
    <property type="component" value="Unassembled WGS sequence"/>
</dbReference>
<name>A0A285PK53_9HYPH</name>
<dbReference type="Gene3D" id="1.10.3680.10">
    <property type="entry name" value="TerB-like"/>
    <property type="match status" value="1"/>
</dbReference>
<dbReference type="RefSeq" id="WP_097156035.1">
    <property type="nucleotide sequence ID" value="NZ_OBEL01000010.1"/>
</dbReference>
<dbReference type="AlphaFoldDB" id="A0A285PK53"/>
<protein>
    <recommendedName>
        <fullName evidence="3">Tellurite resistance protein TerB</fullName>
    </recommendedName>
</protein>
<dbReference type="InterPro" id="IPR029024">
    <property type="entry name" value="TerB-like"/>
</dbReference>